<dbReference type="InterPro" id="IPR036250">
    <property type="entry name" value="AcylCo_DH-like_C"/>
</dbReference>
<dbReference type="PANTHER" id="PTHR43292:SF4">
    <property type="entry name" value="ACYL-COA DEHYDROGENASE FADE34"/>
    <property type="match status" value="1"/>
</dbReference>
<keyword evidence="3 6" id="KW-0285">Flavoprotein</keyword>
<keyword evidence="4 6" id="KW-0274">FAD</keyword>
<dbReference type="Pfam" id="PF02770">
    <property type="entry name" value="Acyl-CoA_dh_M"/>
    <property type="match status" value="1"/>
</dbReference>
<name>A0AAW5R2R8_9HYPH</name>
<evidence type="ECO:0000313" key="10">
    <source>
        <dbReference type="EMBL" id="MCT8973687.1"/>
    </source>
</evidence>
<dbReference type="FunFam" id="2.40.110.10:FF:000011">
    <property type="entry name" value="Acyl-CoA dehydrogenase FadE34"/>
    <property type="match status" value="1"/>
</dbReference>
<dbReference type="Pfam" id="PF02771">
    <property type="entry name" value="Acyl-CoA_dh_N"/>
    <property type="match status" value="1"/>
</dbReference>
<dbReference type="InterPro" id="IPR037069">
    <property type="entry name" value="AcylCoA_DH/ox_N_sf"/>
</dbReference>
<comment type="cofactor">
    <cofactor evidence="1 6">
        <name>FAD</name>
        <dbReference type="ChEBI" id="CHEBI:57692"/>
    </cofactor>
</comment>
<dbReference type="Proteomes" id="UP001320898">
    <property type="component" value="Unassembled WGS sequence"/>
</dbReference>
<dbReference type="Gene3D" id="1.20.140.10">
    <property type="entry name" value="Butyryl-CoA Dehydrogenase, subunit A, domain 3"/>
    <property type="match status" value="1"/>
</dbReference>
<dbReference type="GO" id="GO:0005886">
    <property type="term" value="C:plasma membrane"/>
    <property type="evidence" value="ECO:0007669"/>
    <property type="project" value="TreeGrafter"/>
</dbReference>
<dbReference type="InterPro" id="IPR046373">
    <property type="entry name" value="Acyl-CoA_Oxase/DH_mid-dom_sf"/>
</dbReference>
<dbReference type="InterPro" id="IPR009075">
    <property type="entry name" value="AcylCo_DH/oxidase_C"/>
</dbReference>
<gene>
    <name evidence="10" type="ORF">MUB46_17625</name>
</gene>
<evidence type="ECO:0000256" key="6">
    <source>
        <dbReference type="RuleBase" id="RU362125"/>
    </source>
</evidence>
<dbReference type="SUPFAM" id="SSF47203">
    <property type="entry name" value="Acyl-CoA dehydrogenase C-terminal domain-like"/>
    <property type="match status" value="1"/>
</dbReference>
<comment type="caution">
    <text evidence="10">The sequence shown here is derived from an EMBL/GenBank/DDBJ whole genome shotgun (WGS) entry which is preliminary data.</text>
</comment>
<dbReference type="PANTHER" id="PTHR43292">
    <property type="entry name" value="ACYL-COA DEHYDROGENASE"/>
    <property type="match status" value="1"/>
</dbReference>
<keyword evidence="11" id="KW-1185">Reference proteome</keyword>
<evidence type="ECO:0000256" key="5">
    <source>
        <dbReference type="ARBA" id="ARBA00023002"/>
    </source>
</evidence>
<evidence type="ECO:0000256" key="1">
    <source>
        <dbReference type="ARBA" id="ARBA00001974"/>
    </source>
</evidence>
<dbReference type="InterPro" id="IPR052161">
    <property type="entry name" value="Mycobact_Acyl-CoA_DH"/>
</dbReference>
<dbReference type="Pfam" id="PF00441">
    <property type="entry name" value="Acyl-CoA_dh_1"/>
    <property type="match status" value="1"/>
</dbReference>
<evidence type="ECO:0000259" key="7">
    <source>
        <dbReference type="Pfam" id="PF00441"/>
    </source>
</evidence>
<dbReference type="InterPro" id="IPR009100">
    <property type="entry name" value="AcylCoA_DH/oxidase_NM_dom_sf"/>
</dbReference>
<dbReference type="Gene3D" id="2.40.110.10">
    <property type="entry name" value="Butyryl-CoA Dehydrogenase, subunit A, domain 2"/>
    <property type="match status" value="1"/>
</dbReference>
<accession>A0AAW5R2R8</accession>
<reference evidence="10 11" key="1">
    <citation type="submission" date="2022-04" db="EMBL/GenBank/DDBJ databases">
        <authorList>
            <person name="Ye Y.-Q."/>
            <person name="Du Z.-J."/>
        </authorList>
    </citation>
    <scope>NUCLEOTIDE SEQUENCE [LARGE SCALE GENOMIC DNA]</scope>
    <source>
        <strain evidence="10 11">A6E488</strain>
    </source>
</reference>
<dbReference type="SUPFAM" id="SSF56645">
    <property type="entry name" value="Acyl-CoA dehydrogenase NM domain-like"/>
    <property type="match status" value="1"/>
</dbReference>
<evidence type="ECO:0000256" key="3">
    <source>
        <dbReference type="ARBA" id="ARBA00022630"/>
    </source>
</evidence>
<dbReference type="InterPro" id="IPR006091">
    <property type="entry name" value="Acyl-CoA_Oxase/DH_mid-dom"/>
</dbReference>
<dbReference type="EMBL" id="JALIDZ010000008">
    <property type="protein sequence ID" value="MCT8973687.1"/>
    <property type="molecule type" value="Genomic_DNA"/>
</dbReference>
<dbReference type="GO" id="GO:0050660">
    <property type="term" value="F:flavin adenine dinucleotide binding"/>
    <property type="evidence" value="ECO:0007669"/>
    <property type="project" value="InterPro"/>
</dbReference>
<evidence type="ECO:0000259" key="8">
    <source>
        <dbReference type="Pfam" id="PF02770"/>
    </source>
</evidence>
<keyword evidence="5 6" id="KW-0560">Oxidoreductase</keyword>
<evidence type="ECO:0000256" key="4">
    <source>
        <dbReference type="ARBA" id="ARBA00022827"/>
    </source>
</evidence>
<evidence type="ECO:0000313" key="11">
    <source>
        <dbReference type="Proteomes" id="UP001320898"/>
    </source>
</evidence>
<evidence type="ECO:0000256" key="2">
    <source>
        <dbReference type="ARBA" id="ARBA00009347"/>
    </source>
</evidence>
<feature type="domain" description="Acyl-CoA dehydrogenase/oxidase C-terminal" evidence="7">
    <location>
        <begin position="242"/>
        <end position="393"/>
    </location>
</feature>
<organism evidence="10 11">
    <name type="scientific">Microbaculum marinisediminis</name>
    <dbReference type="NCBI Taxonomy" id="2931392"/>
    <lineage>
        <taxon>Bacteria</taxon>
        <taxon>Pseudomonadati</taxon>
        <taxon>Pseudomonadota</taxon>
        <taxon>Alphaproteobacteria</taxon>
        <taxon>Hyphomicrobiales</taxon>
        <taxon>Tepidamorphaceae</taxon>
        <taxon>Microbaculum</taxon>
    </lineage>
</organism>
<comment type="similarity">
    <text evidence="2 6">Belongs to the acyl-CoA dehydrogenase family.</text>
</comment>
<sequence>MDFNDSHEEAAFRREARDWIEANAPVEHLSALKRSSFGLLEIDATEAEKVALGRDWQRKKYDAGWGCIHWPEAYGGRDANPVQNIIFHQEEGHYAKLTERLTVGLSMCAPTLMVHASEDINKTLLPRMGRSDDIWCQLFSEPGAGSDLAGIRTRAERAGDGWRINGQKIWTSGAHYSQWGLLLTRTDSELPKHKGLTMFIVRMDTPGIEVRQIRQMSEQSGFNEVFFTDVHIPDEHRIGDVNDGWRVALTTLMNERMSVSTTMTTGFEELFDFCRTWQIDGRPAVENDLVKGRLASLAVRASGLKYTAMRAISQLSQGNTPGPENSVLKLVAAATRQEAAKFALDLQGNIGLGIGADAHDEGRFQAMLMRAPGMRLEGGSDEIQRSILAERVLGMPGDPRVDKDIPFSRVPTR</sequence>
<feature type="domain" description="Acyl-CoA dehydrogenase/oxidase N-terminal" evidence="9">
    <location>
        <begin position="46"/>
        <end position="129"/>
    </location>
</feature>
<dbReference type="InterPro" id="IPR013786">
    <property type="entry name" value="AcylCoA_DH/ox_N"/>
</dbReference>
<proteinExistence type="inferred from homology"/>
<evidence type="ECO:0000259" key="9">
    <source>
        <dbReference type="Pfam" id="PF02771"/>
    </source>
</evidence>
<feature type="domain" description="Acyl-CoA oxidase/dehydrogenase middle" evidence="8">
    <location>
        <begin position="136"/>
        <end position="230"/>
    </location>
</feature>
<dbReference type="AlphaFoldDB" id="A0AAW5R2R8"/>
<dbReference type="GO" id="GO:0016627">
    <property type="term" value="F:oxidoreductase activity, acting on the CH-CH group of donors"/>
    <property type="evidence" value="ECO:0007669"/>
    <property type="project" value="InterPro"/>
</dbReference>
<dbReference type="RefSeq" id="WP_261617267.1">
    <property type="nucleotide sequence ID" value="NZ_JALIDZ010000008.1"/>
</dbReference>
<protein>
    <submittedName>
        <fullName evidence="10">Acyl-CoA dehydrogenase family protein</fullName>
    </submittedName>
</protein>
<dbReference type="Gene3D" id="1.10.540.10">
    <property type="entry name" value="Acyl-CoA dehydrogenase/oxidase, N-terminal domain"/>
    <property type="match status" value="1"/>
</dbReference>